<dbReference type="eggNOG" id="COG1472">
    <property type="taxonomic scope" value="Bacteria"/>
</dbReference>
<evidence type="ECO:0000256" key="3">
    <source>
        <dbReference type="ARBA" id="ARBA00005336"/>
    </source>
</evidence>
<evidence type="ECO:0000256" key="10">
    <source>
        <dbReference type="RuleBase" id="RU361161"/>
    </source>
</evidence>
<comment type="caution">
    <text evidence="13">The sequence shown here is derived from an EMBL/GenBank/DDBJ whole genome shotgun (WGS) entry which is preliminary data.</text>
</comment>
<keyword evidence="7 10" id="KW-0378">Hydrolase</keyword>
<dbReference type="Gene3D" id="3.20.20.300">
    <property type="entry name" value="Glycoside hydrolase, family 3, N-terminal domain"/>
    <property type="match status" value="1"/>
</dbReference>
<dbReference type="NCBIfam" id="NF011678">
    <property type="entry name" value="PRK15098.1"/>
    <property type="match status" value="1"/>
</dbReference>
<comment type="similarity">
    <text evidence="3 10">Belongs to the glycosyl hydrolase 3 family.</text>
</comment>
<dbReference type="GO" id="GO:0008422">
    <property type="term" value="F:beta-glucosidase activity"/>
    <property type="evidence" value="ECO:0007669"/>
    <property type="project" value="UniProtKB-EC"/>
</dbReference>
<organism evidence="13 14">
    <name type="scientific">Pedobacter antarcticus 4BY</name>
    <dbReference type="NCBI Taxonomy" id="1358423"/>
    <lineage>
        <taxon>Bacteria</taxon>
        <taxon>Pseudomonadati</taxon>
        <taxon>Bacteroidota</taxon>
        <taxon>Sphingobacteriia</taxon>
        <taxon>Sphingobacteriales</taxon>
        <taxon>Sphingobacteriaceae</taxon>
        <taxon>Pedobacter</taxon>
    </lineage>
</organism>
<dbReference type="PRINTS" id="PR00133">
    <property type="entry name" value="GLHYDRLASE3"/>
</dbReference>
<dbReference type="GO" id="GO:0042597">
    <property type="term" value="C:periplasmic space"/>
    <property type="evidence" value="ECO:0007669"/>
    <property type="project" value="UniProtKB-SubCell"/>
</dbReference>
<proteinExistence type="inferred from homology"/>
<comment type="catalytic activity">
    <reaction evidence="1">
        <text>Hydrolysis of terminal, non-reducing beta-D-glucosyl residues with release of beta-D-glucose.</text>
        <dbReference type="EC" id="3.2.1.21"/>
    </reaction>
</comment>
<evidence type="ECO:0000256" key="9">
    <source>
        <dbReference type="ARBA" id="ARBA00067498"/>
    </source>
</evidence>
<protein>
    <recommendedName>
        <fullName evidence="9">Periplasmic beta-glucosidase</fullName>
        <ecNumber evidence="4">3.2.1.21</ecNumber>
    </recommendedName>
</protein>
<dbReference type="GO" id="GO:0009251">
    <property type="term" value="P:glucan catabolic process"/>
    <property type="evidence" value="ECO:0007669"/>
    <property type="project" value="TreeGrafter"/>
</dbReference>
<dbReference type="SMART" id="SM01217">
    <property type="entry name" value="Fn3_like"/>
    <property type="match status" value="1"/>
</dbReference>
<dbReference type="PROSITE" id="PS00775">
    <property type="entry name" value="GLYCOSYL_HYDROL_F3"/>
    <property type="match status" value="1"/>
</dbReference>
<dbReference type="FunFam" id="3.40.50.1700:FF:000004">
    <property type="entry name" value="Periplasmic beta-glucosidase"/>
    <property type="match status" value="1"/>
</dbReference>
<evidence type="ECO:0000313" key="14">
    <source>
        <dbReference type="Proteomes" id="UP000028007"/>
    </source>
</evidence>
<dbReference type="AlphaFoldDB" id="A0A081PLN0"/>
<evidence type="ECO:0000256" key="11">
    <source>
        <dbReference type="SAM" id="SignalP"/>
    </source>
</evidence>
<feature type="chain" id="PRO_5001761982" description="Periplasmic beta-glucosidase" evidence="11">
    <location>
        <begin position="22"/>
        <end position="764"/>
    </location>
</feature>
<evidence type="ECO:0000256" key="4">
    <source>
        <dbReference type="ARBA" id="ARBA00012744"/>
    </source>
</evidence>
<dbReference type="Pfam" id="PF01915">
    <property type="entry name" value="Glyco_hydro_3_C"/>
    <property type="match status" value="1"/>
</dbReference>
<dbReference type="SUPFAM" id="SSF51445">
    <property type="entry name" value="(Trans)glycosidases"/>
    <property type="match status" value="1"/>
</dbReference>
<name>A0A081PLN0_9SPHI</name>
<evidence type="ECO:0000256" key="1">
    <source>
        <dbReference type="ARBA" id="ARBA00000448"/>
    </source>
</evidence>
<reference evidence="13 14" key="1">
    <citation type="journal article" date="1992" name="Int. J. Syst. Bacteriol.">
        <title>Sphingobacterium antarcticus sp. nov. a Psychrotrophic Bacterium from the Soils of Schirmacher Oasis, Antarctica.</title>
        <authorList>
            <person name="Shivaji S."/>
            <person name="Ray M.K."/>
            <person name="Rao N.S."/>
            <person name="Saiserr L."/>
            <person name="Jagannadham M.V."/>
            <person name="Kumar G.S."/>
            <person name="Reddy G."/>
            <person name="Bhargava P.M."/>
        </authorList>
    </citation>
    <scope>NUCLEOTIDE SEQUENCE [LARGE SCALE GENOMIC DNA]</scope>
    <source>
        <strain evidence="13 14">4BY</strain>
    </source>
</reference>
<evidence type="ECO:0000256" key="5">
    <source>
        <dbReference type="ARBA" id="ARBA00022729"/>
    </source>
</evidence>
<keyword evidence="8 10" id="KW-0326">Glycosidase</keyword>
<dbReference type="InterPro" id="IPR036881">
    <property type="entry name" value="Glyco_hydro_3_C_sf"/>
</dbReference>
<dbReference type="PANTHER" id="PTHR30620">
    <property type="entry name" value="PERIPLASMIC BETA-GLUCOSIDASE-RELATED"/>
    <property type="match status" value="1"/>
</dbReference>
<dbReference type="InterPro" id="IPR002772">
    <property type="entry name" value="Glyco_hydro_3_C"/>
</dbReference>
<dbReference type="Gene3D" id="3.40.50.1700">
    <property type="entry name" value="Glycoside hydrolase family 3 C-terminal domain"/>
    <property type="match status" value="1"/>
</dbReference>
<feature type="domain" description="Fibronectin type III-like" evidence="12">
    <location>
        <begin position="683"/>
        <end position="752"/>
    </location>
</feature>
<dbReference type="FunFam" id="2.60.40.10:FF:000495">
    <property type="entry name" value="Periplasmic beta-glucosidase"/>
    <property type="match status" value="1"/>
</dbReference>
<evidence type="ECO:0000313" key="13">
    <source>
        <dbReference type="EMBL" id="KEQ31603.1"/>
    </source>
</evidence>
<dbReference type="Proteomes" id="UP000028007">
    <property type="component" value="Unassembled WGS sequence"/>
</dbReference>
<dbReference type="EC" id="3.2.1.21" evidence="4"/>
<dbReference type="InterPro" id="IPR017853">
    <property type="entry name" value="GH"/>
</dbReference>
<keyword evidence="6" id="KW-0574">Periplasm</keyword>
<evidence type="ECO:0000259" key="12">
    <source>
        <dbReference type="SMART" id="SM01217"/>
    </source>
</evidence>
<dbReference type="InterPro" id="IPR026891">
    <property type="entry name" value="Fn3-like"/>
</dbReference>
<keyword evidence="5 11" id="KW-0732">Signal</keyword>
<dbReference type="OrthoDB" id="9758670at2"/>
<dbReference type="PANTHER" id="PTHR30620:SF16">
    <property type="entry name" value="LYSOSOMAL BETA GLUCOSIDASE"/>
    <property type="match status" value="1"/>
</dbReference>
<dbReference type="EMBL" id="JNFF01000010">
    <property type="protein sequence ID" value="KEQ31603.1"/>
    <property type="molecule type" value="Genomic_DNA"/>
</dbReference>
<evidence type="ECO:0000256" key="2">
    <source>
        <dbReference type="ARBA" id="ARBA00004418"/>
    </source>
</evidence>
<dbReference type="SUPFAM" id="SSF52279">
    <property type="entry name" value="Beta-D-glucan exohydrolase, C-terminal domain"/>
    <property type="match status" value="1"/>
</dbReference>
<dbReference type="Gene3D" id="2.60.40.10">
    <property type="entry name" value="Immunoglobulins"/>
    <property type="match status" value="1"/>
</dbReference>
<evidence type="ECO:0000256" key="8">
    <source>
        <dbReference type="ARBA" id="ARBA00023295"/>
    </source>
</evidence>
<comment type="subcellular location">
    <subcellularLocation>
        <location evidence="2">Periplasm</location>
    </subcellularLocation>
</comment>
<dbReference type="InterPro" id="IPR019800">
    <property type="entry name" value="Glyco_hydro_3_AS"/>
</dbReference>
<gene>
    <name evidence="13" type="ORF">N180_18630</name>
</gene>
<dbReference type="InterPro" id="IPR001764">
    <property type="entry name" value="Glyco_hydro_3_N"/>
</dbReference>
<feature type="signal peptide" evidence="11">
    <location>
        <begin position="1"/>
        <end position="21"/>
    </location>
</feature>
<dbReference type="InterPro" id="IPR051915">
    <property type="entry name" value="Cellulose_Degrad_GH3"/>
</dbReference>
<dbReference type="RefSeq" id="WP_037437909.1">
    <property type="nucleotide sequence ID" value="NZ_JNFF01000010.1"/>
</dbReference>
<dbReference type="InterPro" id="IPR036962">
    <property type="entry name" value="Glyco_hydro_3_N_sf"/>
</dbReference>
<evidence type="ECO:0000256" key="6">
    <source>
        <dbReference type="ARBA" id="ARBA00022764"/>
    </source>
</evidence>
<dbReference type="Pfam" id="PF00933">
    <property type="entry name" value="Glyco_hydro_3"/>
    <property type="match status" value="1"/>
</dbReference>
<keyword evidence="14" id="KW-1185">Reference proteome</keyword>
<accession>A0A081PLN0</accession>
<dbReference type="FunFam" id="3.20.20.300:FF:000005">
    <property type="entry name" value="Periplasmic beta-glucosidase"/>
    <property type="match status" value="1"/>
</dbReference>
<dbReference type="Pfam" id="PF14310">
    <property type="entry name" value="Fn3-like"/>
    <property type="match status" value="1"/>
</dbReference>
<dbReference type="InterPro" id="IPR013783">
    <property type="entry name" value="Ig-like_fold"/>
</dbReference>
<sequence>MKRINSLLLLTALLTGGSAIGQQKAAVSKDPKMDAFVNELMSRMTIEEKIGQLNLPAVGFDVTGPILSEGVDEKIDQGLVGGVFNTFTPQAVRKLQQRAVTNSRLKIPLLFGYDVVHGHKTIFPIPLALSTSWDMDLIEKSARIAAREASADGLNWTFSPMVDISRDPRWGRMSEGSGEDPYLGGLIGAAMVKGYQTNSLANRDAILACVKHFALYGAAEAGRDYNTTDMSPIRMYNEYLPPYKAAIDAGAETVMVSFNDINGVPATANHWLLTDLLRNQWGFKGFVVSDYTGVSELVAHGLGDLQTVSARSVSAGTDMDMVSEGFLKTLKKSLDEKKIGIDVIDLACRRILEMKYRMGLFADPFKYVDEKRAETEILSAANRNDARKIAAASMVLLKNENQLLPLRKNAKIALIGPLADNQRDMIGNWSAAGDWKKAVSVMTGLKNMAPDLKIVYAKGANLVDDPHILKQINANGAEIHADSKSPDELILDAVKAAKEAEIAVVVLGESAIMGGEATSRTNLDLLPNQQKLLKALKETGKPIVLVLMNSRPLTLTWEDENIPAILETWFAGTEAGNAIADVLMGNYNPAGKLTATFPRNMGQIPLYYNHKSTGRPYNGVSNEKFVSRYIDSSNDPLYPFGYGLSYTTFSISPVKLNRTDLQKGRNLEAAVEVKNTGKYDGHEVVQLYIQDIYGSVTRPVKELKGFQKIFLKKGESKKVIFKIDEEMLRFYNSELKHVAEPGDFNVFIGSNSRDVSQATFKLSN</sequence>
<evidence type="ECO:0000256" key="7">
    <source>
        <dbReference type="ARBA" id="ARBA00022801"/>
    </source>
</evidence>